<dbReference type="PaxDb" id="1198114-AciX9_0805"/>
<feature type="compositionally biased region" description="Basic and acidic residues" evidence="1">
    <location>
        <begin position="19"/>
        <end position="30"/>
    </location>
</feature>
<feature type="region of interest" description="Disordered" evidence="1">
    <location>
        <begin position="1"/>
        <end position="49"/>
    </location>
</feature>
<keyword evidence="3" id="KW-1185">Reference proteome</keyword>
<organism evidence="3">
    <name type="scientific">Granulicella tundricola (strain ATCC BAA-1859 / DSM 23138 / MP5ACTX9)</name>
    <dbReference type="NCBI Taxonomy" id="1198114"/>
    <lineage>
        <taxon>Bacteria</taxon>
        <taxon>Pseudomonadati</taxon>
        <taxon>Acidobacteriota</taxon>
        <taxon>Terriglobia</taxon>
        <taxon>Terriglobales</taxon>
        <taxon>Acidobacteriaceae</taxon>
        <taxon>Granulicella</taxon>
    </lineage>
</organism>
<evidence type="ECO:0000313" key="3">
    <source>
        <dbReference type="Proteomes" id="UP000000343"/>
    </source>
</evidence>
<feature type="compositionally biased region" description="Basic and acidic residues" evidence="1">
    <location>
        <begin position="1"/>
        <end position="12"/>
    </location>
</feature>
<dbReference type="STRING" id="1198114.AciX9_0805"/>
<accession>E8X107</accession>
<dbReference type="KEGG" id="acm:AciX9_0805"/>
<evidence type="ECO:0000256" key="1">
    <source>
        <dbReference type="SAM" id="MobiDB-lite"/>
    </source>
</evidence>
<proteinExistence type="predicted"/>
<dbReference type="RefSeq" id="WP_013579198.1">
    <property type="nucleotide sequence ID" value="NC_015064.1"/>
</dbReference>
<dbReference type="EMBL" id="CP002480">
    <property type="protein sequence ID" value="ADW67873.1"/>
    <property type="molecule type" value="Genomic_DNA"/>
</dbReference>
<reference evidence="3" key="1">
    <citation type="submission" date="2011-01" db="EMBL/GenBank/DDBJ databases">
        <title>Complete sequence of chromosome of Acidobacterium sp. MP5ACTX9.</title>
        <authorList>
            <consortium name="US DOE Joint Genome Institute"/>
            <person name="Lucas S."/>
            <person name="Copeland A."/>
            <person name="Lapidus A."/>
            <person name="Cheng J.-F."/>
            <person name="Goodwin L."/>
            <person name="Pitluck S."/>
            <person name="Teshima H."/>
            <person name="Detter J.C."/>
            <person name="Han C."/>
            <person name="Tapia R."/>
            <person name="Land M."/>
            <person name="Hauser L."/>
            <person name="Kyrpides N."/>
            <person name="Ivanova N."/>
            <person name="Ovchinnikova G."/>
            <person name="Pagani I."/>
            <person name="Rawat S.R."/>
            <person name="Mannisto M."/>
            <person name="Haggblom M.M."/>
            <person name="Woyke T."/>
        </authorList>
    </citation>
    <scope>NUCLEOTIDE SEQUENCE [LARGE SCALE GENOMIC DNA]</scope>
    <source>
        <strain evidence="3">MP5ACTX9</strain>
    </source>
</reference>
<dbReference type="OrthoDB" id="9973128at2"/>
<dbReference type="HOGENOM" id="CLU_3136213_0_0_0"/>
<name>E8X107_GRATM</name>
<dbReference type="Proteomes" id="UP000000343">
    <property type="component" value="Chromosome"/>
</dbReference>
<sequence>MNKPDMSVEQKKRMPWVEPEIRQLDVRETASNEGFGGDGQKRFADCTRS</sequence>
<dbReference type="AlphaFoldDB" id="E8X107"/>
<feature type="compositionally biased region" description="Basic and acidic residues" evidence="1">
    <location>
        <begin position="39"/>
        <end position="49"/>
    </location>
</feature>
<evidence type="ECO:0000313" key="2">
    <source>
        <dbReference type="EMBL" id="ADW67873.1"/>
    </source>
</evidence>
<gene>
    <name evidence="2" type="ordered locus">AciX9_0805</name>
</gene>
<protein>
    <submittedName>
        <fullName evidence="2">Uncharacterized protein</fullName>
    </submittedName>
</protein>